<name>A0A8E0S333_9TREM</name>
<comment type="caution">
    <text evidence="2">The sequence shown here is derived from an EMBL/GenBank/DDBJ whole genome shotgun (WGS) entry which is preliminary data.</text>
</comment>
<evidence type="ECO:0000256" key="1">
    <source>
        <dbReference type="SAM" id="Phobius"/>
    </source>
</evidence>
<keyword evidence="1" id="KW-0812">Transmembrane</keyword>
<dbReference type="PANTHER" id="PTHR34651">
    <property type="entry name" value="SIMILAR TO ENSANGP00000021391"/>
    <property type="match status" value="1"/>
</dbReference>
<dbReference type="AlphaFoldDB" id="A0A8E0S333"/>
<dbReference type="EMBL" id="LUCM01000822">
    <property type="protein sequence ID" value="KAA0199948.1"/>
    <property type="molecule type" value="Genomic_DNA"/>
</dbReference>
<dbReference type="Pfam" id="PF15031">
    <property type="entry name" value="DUF4528"/>
    <property type="match status" value="1"/>
</dbReference>
<proteinExistence type="predicted"/>
<dbReference type="Proteomes" id="UP000728185">
    <property type="component" value="Unassembled WGS sequence"/>
</dbReference>
<keyword evidence="1" id="KW-0472">Membrane</keyword>
<reference evidence="2" key="1">
    <citation type="submission" date="2019-05" db="EMBL/GenBank/DDBJ databases">
        <title>Annotation for the trematode Fasciolopsis buski.</title>
        <authorList>
            <person name="Choi Y.-J."/>
        </authorList>
    </citation>
    <scope>NUCLEOTIDE SEQUENCE</scope>
    <source>
        <strain evidence="2">HT</strain>
        <tissue evidence="2">Whole worm</tissue>
    </source>
</reference>
<sequence length="143" mass="17045">MLVQLLRSLIYFRSSLKASKLLIYVLRQKGHPPWTAFYVRQWDVLDDLWGKSCFNFEVDKVNYQILRTACFPLIKYHCTRCGPVELKHVDRFYLFLKIVNLGVPTLIYGVAGLFLARRWELIHTPSGYVRIYMWYKENKGSQY</sequence>
<dbReference type="PANTHER" id="PTHR34651:SF1">
    <property type="entry name" value="SIMILAR TO ENSANGP00000021391"/>
    <property type="match status" value="1"/>
</dbReference>
<keyword evidence="1" id="KW-1133">Transmembrane helix</keyword>
<gene>
    <name evidence="2" type="ORF">FBUS_00143</name>
</gene>
<protein>
    <submittedName>
        <fullName evidence="2">Uncharacterized protein</fullName>
    </submittedName>
</protein>
<keyword evidence="3" id="KW-1185">Reference proteome</keyword>
<dbReference type="OrthoDB" id="9970237at2759"/>
<dbReference type="InterPro" id="IPR029245">
    <property type="entry name" value="DUF4528"/>
</dbReference>
<evidence type="ECO:0000313" key="2">
    <source>
        <dbReference type="EMBL" id="KAA0199948.1"/>
    </source>
</evidence>
<accession>A0A8E0S333</accession>
<feature type="transmembrane region" description="Helical" evidence="1">
    <location>
        <begin position="92"/>
        <end position="116"/>
    </location>
</feature>
<evidence type="ECO:0000313" key="3">
    <source>
        <dbReference type="Proteomes" id="UP000728185"/>
    </source>
</evidence>
<organism evidence="2 3">
    <name type="scientific">Fasciolopsis buskii</name>
    <dbReference type="NCBI Taxonomy" id="27845"/>
    <lineage>
        <taxon>Eukaryota</taxon>
        <taxon>Metazoa</taxon>
        <taxon>Spiralia</taxon>
        <taxon>Lophotrochozoa</taxon>
        <taxon>Platyhelminthes</taxon>
        <taxon>Trematoda</taxon>
        <taxon>Digenea</taxon>
        <taxon>Plagiorchiida</taxon>
        <taxon>Echinostomata</taxon>
        <taxon>Echinostomatoidea</taxon>
        <taxon>Fasciolidae</taxon>
        <taxon>Fasciolopsis</taxon>
    </lineage>
</organism>